<keyword evidence="3" id="KW-0723">Serine/threonine-protein kinase</keyword>
<evidence type="ECO:0000256" key="2">
    <source>
        <dbReference type="ARBA" id="ARBA00012513"/>
    </source>
</evidence>
<dbReference type="SMART" id="SM00146">
    <property type="entry name" value="PI3Kc"/>
    <property type="match status" value="1"/>
</dbReference>
<evidence type="ECO:0000256" key="5">
    <source>
        <dbReference type="ARBA" id="ARBA00022741"/>
    </source>
</evidence>
<dbReference type="InterPro" id="IPR036940">
    <property type="entry name" value="PI3/4_kinase_cat_sf"/>
</dbReference>
<dbReference type="SUPFAM" id="SSF48371">
    <property type="entry name" value="ARM repeat"/>
    <property type="match status" value="1"/>
</dbReference>
<feature type="region of interest" description="Disordered" evidence="12">
    <location>
        <begin position="1279"/>
        <end position="1312"/>
    </location>
</feature>
<dbReference type="PANTHER" id="PTHR11139">
    <property type="entry name" value="ATAXIA TELANGIECTASIA MUTATED ATM -RELATED"/>
    <property type="match status" value="1"/>
</dbReference>
<gene>
    <name evidence="15" type="ORF">GRG538_LOCUS14330</name>
</gene>
<evidence type="ECO:0000256" key="10">
    <source>
        <dbReference type="ARBA" id="ARBA00048679"/>
    </source>
</evidence>
<protein>
    <recommendedName>
        <fullName evidence="2">non-specific serine/threonine protein kinase</fullName>
        <ecNumber evidence="2">2.7.11.1</ecNumber>
    </recommendedName>
</protein>
<dbReference type="InterPro" id="IPR018936">
    <property type="entry name" value="PI3/4_kinase_CS"/>
</dbReference>
<dbReference type="Proteomes" id="UP000663872">
    <property type="component" value="Unassembled WGS sequence"/>
</dbReference>
<evidence type="ECO:0000256" key="8">
    <source>
        <dbReference type="ARBA" id="ARBA00023161"/>
    </source>
</evidence>
<dbReference type="InterPro" id="IPR003152">
    <property type="entry name" value="FATC_dom"/>
</dbReference>
<dbReference type="Pfam" id="PF02260">
    <property type="entry name" value="FATC"/>
    <property type="match status" value="1"/>
</dbReference>
<accession>A0A818EBP7</accession>
<dbReference type="Gene3D" id="1.10.1070.11">
    <property type="entry name" value="Phosphatidylinositol 3-/4-kinase, catalytic domain"/>
    <property type="match status" value="1"/>
</dbReference>
<evidence type="ECO:0000313" key="16">
    <source>
        <dbReference type="Proteomes" id="UP000663872"/>
    </source>
</evidence>
<feature type="compositionally biased region" description="Polar residues" evidence="12">
    <location>
        <begin position="1282"/>
        <end position="1310"/>
    </location>
</feature>
<dbReference type="PANTHER" id="PTHR11139:SF71">
    <property type="entry name" value="SERINE_THREONINE-PROTEIN KINASE SMG1"/>
    <property type="match status" value="1"/>
</dbReference>
<feature type="coiled-coil region" evidence="11">
    <location>
        <begin position="2275"/>
        <end position="2302"/>
    </location>
</feature>
<evidence type="ECO:0000313" key="15">
    <source>
        <dbReference type="EMBL" id="CAF3452463.1"/>
    </source>
</evidence>
<feature type="compositionally biased region" description="Basic and acidic residues" evidence="12">
    <location>
        <begin position="2171"/>
        <end position="2194"/>
    </location>
</feature>
<dbReference type="CDD" id="cd05170">
    <property type="entry name" value="PIKKc_SMG1"/>
    <property type="match status" value="1"/>
</dbReference>
<dbReference type="InterPro" id="IPR050517">
    <property type="entry name" value="DDR_Repair_Kinase"/>
</dbReference>
<dbReference type="PROSITE" id="PS51190">
    <property type="entry name" value="FATC"/>
    <property type="match status" value="1"/>
</dbReference>
<evidence type="ECO:0000256" key="3">
    <source>
        <dbReference type="ARBA" id="ARBA00022527"/>
    </source>
</evidence>
<dbReference type="EMBL" id="CAJNYT010002183">
    <property type="protein sequence ID" value="CAF3452463.1"/>
    <property type="molecule type" value="Genomic_DNA"/>
</dbReference>
<dbReference type="SMART" id="SM01343">
    <property type="entry name" value="FATC"/>
    <property type="match status" value="1"/>
</dbReference>
<organism evidence="15 16">
    <name type="scientific">Rotaria socialis</name>
    <dbReference type="NCBI Taxonomy" id="392032"/>
    <lineage>
        <taxon>Eukaryota</taxon>
        <taxon>Metazoa</taxon>
        <taxon>Spiralia</taxon>
        <taxon>Gnathifera</taxon>
        <taxon>Rotifera</taxon>
        <taxon>Eurotatoria</taxon>
        <taxon>Bdelloidea</taxon>
        <taxon>Philodinida</taxon>
        <taxon>Philodinidae</taxon>
        <taxon>Rotaria</taxon>
    </lineage>
</organism>
<dbReference type="EC" id="2.7.11.1" evidence="2"/>
<dbReference type="GO" id="GO:0005524">
    <property type="term" value="F:ATP binding"/>
    <property type="evidence" value="ECO:0007669"/>
    <property type="project" value="UniProtKB-KW"/>
</dbReference>
<feature type="domain" description="FATC" evidence="14">
    <location>
        <begin position="3785"/>
        <end position="3817"/>
    </location>
</feature>
<dbReference type="Pfam" id="PF23593">
    <property type="entry name" value="HEAT_ATR"/>
    <property type="match status" value="1"/>
</dbReference>
<dbReference type="Pfam" id="PF15785">
    <property type="entry name" value="SMG1"/>
    <property type="match status" value="1"/>
</dbReference>
<evidence type="ECO:0000256" key="9">
    <source>
        <dbReference type="ARBA" id="ARBA00047899"/>
    </source>
</evidence>
<name>A0A818EBP7_9BILA</name>
<keyword evidence="5" id="KW-0547">Nucleotide-binding</keyword>
<feature type="region of interest" description="Disordered" evidence="12">
    <location>
        <begin position="2171"/>
        <end position="2219"/>
    </location>
</feature>
<feature type="domain" description="PI3K/PI4K catalytic" evidence="13">
    <location>
        <begin position="2422"/>
        <end position="2763"/>
    </location>
</feature>
<evidence type="ECO:0000256" key="6">
    <source>
        <dbReference type="ARBA" id="ARBA00022777"/>
    </source>
</evidence>
<evidence type="ECO:0000256" key="7">
    <source>
        <dbReference type="ARBA" id="ARBA00022840"/>
    </source>
</evidence>
<dbReference type="SMART" id="SM01345">
    <property type="entry name" value="Rapamycin_bind"/>
    <property type="match status" value="1"/>
</dbReference>
<keyword evidence="8" id="KW-0866">Nonsense-mediated mRNA decay</keyword>
<comment type="caution">
    <text evidence="15">The sequence shown here is derived from an EMBL/GenBank/DDBJ whole genome shotgun (WGS) entry which is preliminary data.</text>
</comment>
<dbReference type="PROSITE" id="PS50290">
    <property type="entry name" value="PI3_4_KINASE_3"/>
    <property type="match status" value="1"/>
</dbReference>
<dbReference type="GO" id="GO:0005634">
    <property type="term" value="C:nucleus"/>
    <property type="evidence" value="ECO:0007669"/>
    <property type="project" value="TreeGrafter"/>
</dbReference>
<dbReference type="PROSITE" id="PS00916">
    <property type="entry name" value="PI3_4_KINASE_2"/>
    <property type="match status" value="1"/>
</dbReference>
<dbReference type="Gene3D" id="3.30.1010.10">
    <property type="entry name" value="Phosphatidylinositol 3-kinase Catalytic Subunit, Chain A, domain 4"/>
    <property type="match status" value="1"/>
</dbReference>
<evidence type="ECO:0000256" key="12">
    <source>
        <dbReference type="SAM" id="MobiDB-lite"/>
    </source>
</evidence>
<dbReference type="InterPro" id="IPR000403">
    <property type="entry name" value="PI3/4_kinase_cat_dom"/>
</dbReference>
<keyword evidence="11" id="KW-0175">Coiled coil</keyword>
<feature type="compositionally biased region" description="Acidic residues" evidence="12">
    <location>
        <begin position="2195"/>
        <end position="2217"/>
    </location>
</feature>
<keyword evidence="6" id="KW-0418">Kinase</keyword>
<evidence type="ECO:0000256" key="4">
    <source>
        <dbReference type="ARBA" id="ARBA00022679"/>
    </source>
</evidence>
<evidence type="ECO:0000256" key="1">
    <source>
        <dbReference type="ARBA" id="ARBA00011031"/>
    </source>
</evidence>
<dbReference type="GO" id="GO:0000184">
    <property type="term" value="P:nuclear-transcribed mRNA catabolic process, nonsense-mediated decay"/>
    <property type="evidence" value="ECO:0007669"/>
    <property type="project" value="UniProtKB-KW"/>
</dbReference>
<evidence type="ECO:0000259" key="14">
    <source>
        <dbReference type="PROSITE" id="PS51190"/>
    </source>
</evidence>
<dbReference type="InterPro" id="IPR057564">
    <property type="entry name" value="HEAT_ATR"/>
</dbReference>
<comment type="catalytic activity">
    <reaction evidence="9">
        <text>L-threonyl-[protein] + ATP = O-phospho-L-threonyl-[protein] + ADP + H(+)</text>
        <dbReference type="Rhea" id="RHEA:46608"/>
        <dbReference type="Rhea" id="RHEA-COMP:11060"/>
        <dbReference type="Rhea" id="RHEA-COMP:11605"/>
        <dbReference type="ChEBI" id="CHEBI:15378"/>
        <dbReference type="ChEBI" id="CHEBI:30013"/>
        <dbReference type="ChEBI" id="CHEBI:30616"/>
        <dbReference type="ChEBI" id="CHEBI:61977"/>
        <dbReference type="ChEBI" id="CHEBI:456216"/>
        <dbReference type="EC" id="2.7.11.1"/>
    </reaction>
</comment>
<feature type="coiled-coil region" evidence="11">
    <location>
        <begin position="3597"/>
        <end position="3642"/>
    </location>
</feature>
<dbReference type="InterPro" id="IPR031559">
    <property type="entry name" value="SMG1"/>
</dbReference>
<keyword evidence="7" id="KW-0067">ATP-binding</keyword>
<dbReference type="InterPro" id="IPR011009">
    <property type="entry name" value="Kinase-like_dom_sf"/>
</dbReference>
<dbReference type="Pfam" id="PF00454">
    <property type="entry name" value="PI3_PI4_kinase"/>
    <property type="match status" value="1"/>
</dbReference>
<dbReference type="SUPFAM" id="SSF56112">
    <property type="entry name" value="Protein kinase-like (PK-like)"/>
    <property type="match status" value="1"/>
</dbReference>
<dbReference type="InterPro" id="IPR039414">
    <property type="entry name" value="SMG1_PIKKc"/>
</dbReference>
<comment type="similarity">
    <text evidence="1">Belongs to the PI3/PI4-kinase family.</text>
</comment>
<dbReference type="GO" id="GO:0004674">
    <property type="term" value="F:protein serine/threonine kinase activity"/>
    <property type="evidence" value="ECO:0007669"/>
    <property type="project" value="UniProtKB-KW"/>
</dbReference>
<reference evidence="15" key="1">
    <citation type="submission" date="2021-02" db="EMBL/GenBank/DDBJ databases">
        <authorList>
            <person name="Nowell W R."/>
        </authorList>
    </citation>
    <scope>NUCLEOTIDE SEQUENCE</scope>
</reference>
<keyword evidence="4" id="KW-0808">Transferase</keyword>
<evidence type="ECO:0000259" key="13">
    <source>
        <dbReference type="PROSITE" id="PS50290"/>
    </source>
</evidence>
<dbReference type="InterPro" id="IPR016024">
    <property type="entry name" value="ARM-type_fold"/>
</dbReference>
<proteinExistence type="inferred from homology"/>
<sequence length="3817" mass="440003">MNNSIDRQGILDNLTAIETTAKLLVNAFVKKNSDAELSLNGIHREELINQTTTFLSQAQKLILNLSNTFNLTTDELFQKSSKENLNEEFNSACLTSDLSEDKKIDSNNSCPKTTYSLSSVTLDDIIQNRLTPNDLLPNYPLLHDTNPPNLISMARSLRSIENFDSLMLKAHSKIFNHEERMCCNYDGTHGKLPYPRHKRLLIDLIIKLILNERNQNFDDDEQRQSYGKCEKHFSIETALSKYRGINADQLNRINRYNDEKQFVCSLFRQAIPKDDIQHIISAKQDASSQWNDNELCIYYTRPIHLLWIKQRWLARFPLNSKNEAEKWSQCIDWAIETFLAKDESILKPVPSKRKTKDMSTEKKRTKNSLTLEDKCKKIDRTKFNVLEYATQFLQHISDENNKSLPALQQLQALEHDVFHYYWTSNREKTWSDILDVLIPDSFQFYTTCARLLKKVIRDERSFDLRIQRIQEFQVYLERSDSNKFIMKLAEPALNVLFEQFQERSHETIRSELAHCMGLIGYAMLNEGEPKFSEWIFERLNDVRKNDSQRQLLINAFRHSIQNEREMLCLANEIEQISDQLKKILESVVHAPLMIAITDTIIELSRIYPQIFQEIFVDIVDILIGWYIEPLPTDRILEYTAQALQKFRPFWVDQIERTTLTLLDHFIEDADNYAQQFELQEQNNDGDGEIASFTDKIAALYRAFATVLRALSDNFAATPHLLPVEYVDNWLQKILHTTTIIRHDKLFGILAKPANTAVCILLETFSQFDEQLKNEIFDFIIEQTHLHTQSWPYEADVNLLRLIMKVIDIADHDSCAKLASSIFAAQSRLWLYRFLYSNALIQDVLQLFNRLLTIKSIPVVQQVYQAILADMTSNFNVLLNVLEQKLIVIGSASATTSDLNEDDAEAALIFDCSALCQIGNVKGNLIGMYALSPPLFELLAKHLQLTNSKLARQYPAVHYGVLKTLYSHCAAHEHFIHNSDLFKQNDTTNVMSLTSLTKDNFEDLLKLQHRLIVNSHLSCHDTKKLVLNWLAEIIDALPQEDNGLLTLPLLLKLSHAIIDIAYSDEEEICNLCCRLLNKIVKRQRDLDVSFLVRLFDLCRFWLQSNETSIHDSYYAILCCLPVNILTSKFPTHGTLLSSKNDYSGFASIVKRNHMNTPYLGTFTTHCFNLILGYILVNHQMPRMYATTWLERLFQSCQRKSNSGASKDEHLPENQHRLLSYEQLPNFGNDALIWFWAIWECAQFCVMNKLKTPLGKPQETFLALEETLRFFAWPIDNNTKKAEGSSSDQTNHSSTPSSTVNPPATASSSSGEVNVPTDKGDWWCDLHRCGLLLQLIEALEKCMYNAYEGAALSLPQLPKTVKFFFITNKTTCCEWLNRIRIPMILTAVRSGQYESAARNCNQYLMHACSLGQVEAVEFEFVIISFVQSLIKLHNSMAIHGIYVWLKNTHQIDWSWIQACEHEAAGNLEQAAYEYKLLLNEHFKNLSATNEKKEEKISGGLAKFLTQKVYDCYLSLHQWPELIAWNEACLKMQLAFLQDDNEDLRSSMETTIDINAIRAMSCFENRDFEGLKVAMRKMPNAQATGEELGLSISCGWDMETFDMLATVETLKGVSKRRSGLWSLNAVLQLTQDLTRIHNVDEHASWSEERAAISQVAALYQSENREVPLLPGQKFAPVQHSVRALNSILLYSQPNFNNQSASTVINSNWTALRMGAARLARQQNNFTLASKLLIQQFQTTHNWPTGQPTPQASNTSLGSPLRSFHAEASSIETYSLASLLTMIERYQNAHMVSIELETETGKLMHALSLNKANNINITIPIEFLSRSILRHLINESQINPGYNNQRSIINIEKCSRNLLHIAKWSRTAIESNHETTTTNVISLGKLFQLRKQYLHTGLGVDIAGEPFVRKNIPLDELLIGELLDFSTLTCPALAKSWFRFADWAYMWGRQLLARSIPLSALDIGQQVRSILPSEVSSDEVIEISRILSSIRILNDDDSELTASELSSLHSYRTDLSRACSLLTKHPMLIEQLLALHPQYDLRRYFLLEQSCRAYFTYLQLSNTSAYANSNEKKSNNNNNGDDASNILVTLRLLRVLVRYPQQLRTIFDSNLFSVPTVAWKRLIPQLFSRLNHPDSFVRDYVTNLLIRIAKDFPQLILYSVVVGITDDSKMRRIKSRDEQVYKSKSSSTHESEDEKSQDDIEEEEDDDEEEDEEEMEEEEEYIEKQENVVAMQNSLRLIYNVLSETNAHVVGQVKLFVHELRRVTVLWDELWLGTMAQLQEEISRRVDVLKDELQRLESMTHLTKEEKEFMIKEKQDILFKSFITVLEAVSQITRAPAETPREQTFQKDYSKQIDAAIEQLKQPITLSNPHACWLQLRQLYSMLHRTGKRSGTIHAMNQISPKLAEIKHSVIPIPGEDGQFHTIYSVGQTVQVLPTKTRPKKLMFVGSNGRRYQYLLKGLEDLHLDERIMQLLSIINVMFTKINRNEPWSYEARNYTVIPLASRSGLIQWVEGATPLFTLYKRWQQRQGTALTWKAQNDNQEITIATVQKPNDVYYSKLNAILKEKGKQPVEDRREVPMPILRQCIEELIRETPADLLARELWCSCPSVGLWYKNVQNYSRSLAVTSMIGYMIGLGDRHLDNVLVDLKSGQIIHIDYNICFEKGKKLRVPEKVPYRLTQNLQNALGIAGSEGVFSLSSENVLKILRNGKEILLNLLESFIYDPLIDWTGHDTGVLAAFYGGQSNLYEQITIKKRQVEKDALLRMFHLRQIEIRHTWINLGESINRTMNKLIQRVNDINELEKNISEHDIKMSIMERRLDYFKTALESSSTNHSLFSLLDRRKQLQTIRTDMNTAKDLVLTLYQNLEDILANSTEAHADLKSKAFFNKLHDFIENDHVSISTSPVVLAADFLHTAGKTTLLHQSEQLDDELRHTLKVYRAARQPTVVNIFKSLVDLCHYLPKDYIESSLLTKLKDRLSELCNNFTTEKCQEFLNDIDTYFLIDETSPSRSESISRALSIDNQFNEYIQIVNQEISKISELQTFIHQSPTDVTIYKDLFDTTLQNLDNNEHANYRNTLLLMLLDRWQHCRQMGDTARNLFNVSSLTDISNDTFTNEIYTLISNTAYLGSIIQQNSTTMSSDSPLIDSTVKLITSLENVFRLLKDLLNNFELTTIPSLIRAACSKQNSLFVCMDQLNNAFQQIQHMAASNSTASVDDTCQIVYQQLRSSWTDLTDEIFDAFLNLSNSFDHLDKELNNMCTLFQMLNVPAPWLQSPLFDWKQTNIDNDEHRKLLTNFFAMTKIATMRQVCQLIIDHSQTFNNLKSQITKDNDLSMIMKKFILLYIVQYLADLPALATSYLIFSLIPSSQSMLETNIIETDNQFQDFINNICLITPTTQLADLQQLLAQINGIWQNCSNAEHVKTSLDILQIRKHSNEMQLMAYRWKNFHLLKSNNKTQQRQKLIEELTTDQNILTINDSISTVIIEKMANLEQTVIQRLRWAAGANPLVQDVLDKFEIRQKERANEIDNDKQLCLHLVQMLQSWLLFEQYEEQIKLQRDLIIHARTFAEKGLEICLLKNDIESNFSIVEQAVLEFPPVENLKQITLQNLPSLIEQAENECMKHKRNRIKEERELENRRDETSHLITELKEHMSQHNINFKDISSVLKSLLKVIPHRALQNYSNIHREFLELCHTVVKHTLHIDRSSSMQYAVVIVKMKRISTIKTKVFDDLIQLNPTIDNENRERINSSTANTCTQHEATDKTTKVTEERNKYAVEICKRIRDKLDGSDPDPLTQSSISEQVRYTIREATDIENLATLYEGWTSWV</sequence>
<evidence type="ECO:0000256" key="11">
    <source>
        <dbReference type="SAM" id="Coils"/>
    </source>
</evidence>
<comment type="catalytic activity">
    <reaction evidence="10">
        <text>L-seryl-[protein] + ATP = O-phospho-L-seryl-[protein] + ADP + H(+)</text>
        <dbReference type="Rhea" id="RHEA:17989"/>
        <dbReference type="Rhea" id="RHEA-COMP:9863"/>
        <dbReference type="Rhea" id="RHEA-COMP:11604"/>
        <dbReference type="ChEBI" id="CHEBI:15378"/>
        <dbReference type="ChEBI" id="CHEBI:29999"/>
        <dbReference type="ChEBI" id="CHEBI:30616"/>
        <dbReference type="ChEBI" id="CHEBI:83421"/>
        <dbReference type="ChEBI" id="CHEBI:456216"/>
        <dbReference type="EC" id="2.7.11.1"/>
    </reaction>
</comment>